<dbReference type="InterPro" id="IPR001849">
    <property type="entry name" value="PH_domain"/>
</dbReference>
<dbReference type="Pfam" id="PF00454">
    <property type="entry name" value="PI3_PI4_kinase"/>
    <property type="match status" value="1"/>
</dbReference>
<evidence type="ECO:0000256" key="4">
    <source>
        <dbReference type="ARBA" id="ARBA00022777"/>
    </source>
</evidence>
<dbReference type="Proteomes" id="UP001530315">
    <property type="component" value="Unassembled WGS sequence"/>
</dbReference>
<feature type="region of interest" description="Disordered" evidence="5">
    <location>
        <begin position="438"/>
        <end position="460"/>
    </location>
</feature>
<dbReference type="CDD" id="cd00821">
    <property type="entry name" value="PH"/>
    <property type="match status" value="1"/>
</dbReference>
<dbReference type="SMART" id="SM00233">
    <property type="entry name" value="PH"/>
    <property type="match status" value="1"/>
</dbReference>
<dbReference type="PROSITE" id="PS00915">
    <property type="entry name" value="PI3_4_KINASE_1"/>
    <property type="match status" value="1"/>
</dbReference>
<dbReference type="AlphaFoldDB" id="A0ABD3QZK2"/>
<gene>
    <name evidence="8" type="ORF">ACHAW5_007134</name>
</gene>
<feature type="compositionally biased region" description="Polar residues" evidence="5">
    <location>
        <begin position="39"/>
        <end position="56"/>
    </location>
</feature>
<evidence type="ECO:0000256" key="3">
    <source>
        <dbReference type="ARBA" id="ARBA00022679"/>
    </source>
</evidence>
<comment type="catalytic activity">
    <reaction evidence="1">
        <text>a 1,2-diacyl-sn-glycero-3-phospho-(1D-myo-inositol) + ATP = a 1,2-diacyl-sn-glycero-3-phospho-(1D-myo-inositol 4-phosphate) + ADP + H(+)</text>
        <dbReference type="Rhea" id="RHEA:19877"/>
        <dbReference type="ChEBI" id="CHEBI:15378"/>
        <dbReference type="ChEBI" id="CHEBI:30616"/>
        <dbReference type="ChEBI" id="CHEBI:57880"/>
        <dbReference type="ChEBI" id="CHEBI:58178"/>
        <dbReference type="ChEBI" id="CHEBI:456216"/>
        <dbReference type="EC" id="2.7.1.67"/>
    </reaction>
</comment>
<evidence type="ECO:0000259" key="6">
    <source>
        <dbReference type="PROSITE" id="PS50003"/>
    </source>
</evidence>
<dbReference type="EC" id="2.7.1.67" evidence="2"/>
<protein>
    <recommendedName>
        <fullName evidence="2">1-phosphatidylinositol 4-kinase</fullName>
        <ecNumber evidence="2">2.7.1.67</ecNumber>
    </recommendedName>
</protein>
<dbReference type="InterPro" id="IPR000403">
    <property type="entry name" value="PI3/4_kinase_cat_dom"/>
</dbReference>
<feature type="compositionally biased region" description="Basic and acidic residues" evidence="5">
    <location>
        <begin position="444"/>
        <end position="456"/>
    </location>
</feature>
<evidence type="ECO:0000256" key="2">
    <source>
        <dbReference type="ARBA" id="ARBA00012169"/>
    </source>
</evidence>
<dbReference type="Pfam" id="PF21245">
    <property type="entry name" value="PI4KB-PIK1_PIK"/>
    <property type="match status" value="1"/>
</dbReference>
<keyword evidence="3" id="KW-0808">Transferase</keyword>
<feature type="domain" description="PH" evidence="6">
    <location>
        <begin position="324"/>
        <end position="426"/>
    </location>
</feature>
<keyword evidence="9" id="KW-1185">Reference proteome</keyword>
<organism evidence="8 9">
    <name type="scientific">Stephanodiscus triporus</name>
    <dbReference type="NCBI Taxonomy" id="2934178"/>
    <lineage>
        <taxon>Eukaryota</taxon>
        <taxon>Sar</taxon>
        <taxon>Stramenopiles</taxon>
        <taxon>Ochrophyta</taxon>
        <taxon>Bacillariophyta</taxon>
        <taxon>Coscinodiscophyceae</taxon>
        <taxon>Thalassiosirophycidae</taxon>
        <taxon>Stephanodiscales</taxon>
        <taxon>Stephanodiscaceae</taxon>
        <taxon>Stephanodiscus</taxon>
    </lineage>
</organism>
<dbReference type="PROSITE" id="PS50290">
    <property type="entry name" value="PI3_4_KINASE_3"/>
    <property type="match status" value="1"/>
</dbReference>
<evidence type="ECO:0000313" key="9">
    <source>
        <dbReference type="Proteomes" id="UP001530315"/>
    </source>
</evidence>
<dbReference type="SUPFAM" id="SSF56112">
    <property type="entry name" value="Protein kinase-like (PK-like)"/>
    <property type="match status" value="1"/>
</dbReference>
<feature type="compositionally biased region" description="Basic and acidic residues" evidence="5">
    <location>
        <begin position="622"/>
        <end position="675"/>
    </location>
</feature>
<dbReference type="SMART" id="SM00146">
    <property type="entry name" value="PI3Kc"/>
    <property type="match status" value="1"/>
</dbReference>
<dbReference type="InterPro" id="IPR011009">
    <property type="entry name" value="Kinase-like_dom_sf"/>
</dbReference>
<accession>A0ABD3QZK2</accession>
<dbReference type="InterPro" id="IPR015433">
    <property type="entry name" value="PI3/4_kinase"/>
</dbReference>
<feature type="compositionally biased region" description="Polar residues" evidence="5">
    <location>
        <begin position="1"/>
        <end position="10"/>
    </location>
</feature>
<name>A0ABD3QZK2_9STRA</name>
<dbReference type="FunFam" id="1.10.1070.11:FF:000016">
    <property type="entry name" value="PIK1p Phosphatidylinositol 4-kinase"/>
    <property type="match status" value="1"/>
</dbReference>
<dbReference type="InterPro" id="IPR036940">
    <property type="entry name" value="PI3/4_kinase_cat_sf"/>
</dbReference>
<keyword evidence="4" id="KW-0418">Kinase</keyword>
<feature type="domain" description="PI3K/PI4K catalytic" evidence="7">
    <location>
        <begin position="847"/>
        <end position="1130"/>
    </location>
</feature>
<dbReference type="PANTHER" id="PTHR10048:SF22">
    <property type="entry name" value="PHOSPHATIDYLINOSITOL 4-KINASE BETA"/>
    <property type="match status" value="1"/>
</dbReference>
<dbReference type="EMBL" id="JALLAZ020000031">
    <property type="protein sequence ID" value="KAL3805462.1"/>
    <property type="molecule type" value="Genomic_DNA"/>
</dbReference>
<comment type="caution">
    <text evidence="8">The sequence shown here is derived from an EMBL/GenBank/DDBJ whole genome shotgun (WGS) entry which is preliminary data.</text>
</comment>
<dbReference type="Gene3D" id="2.30.29.30">
    <property type="entry name" value="Pleckstrin-homology domain (PH domain)/Phosphotyrosine-binding domain (PTB)"/>
    <property type="match status" value="1"/>
</dbReference>
<dbReference type="PROSITE" id="PS50003">
    <property type="entry name" value="PH_DOMAIN"/>
    <property type="match status" value="1"/>
</dbReference>
<evidence type="ECO:0000259" key="7">
    <source>
        <dbReference type="PROSITE" id="PS50290"/>
    </source>
</evidence>
<sequence length="1146" mass="129874">MKTDSSAPAVQQQQQQQHHVTPKAGNGTPRKISFATPEKNFSNINADASQQQQLSPQIKPRPSSDTVQRTQQLQSPAKKHEEFKNQLVHDVFGRDNKGRVPMEKVVMLIWQFRDDPAVVQFMAQFVGKFSGSRQVFDGIEFYLPQIAHMIIHLEADWDEAILERFALVIAQQSQHFALQLTWILQGAIEDYQPETSEGRPNPGYNKLFYHRCITLLSNIERCVVYGSPRSIELHRMYERGEITRAEYEQMKLEDRLNNARQITTHGANFRKMVQRVKESVKESVIESVKLPTLKTPTKAAHEADVKSSTTTVVQTTTDTTGKQISTYGGYLLYKRRIRTACYKRKTWKLRYFEIEERMLYCYNKRPTIGGRLIRAMPLEGAVVQEKKGEKYPFLFEVQNHHFEFVMRAKNFPEMQLWMKLLRGESEANALIPHIISSDEVDDNSSGHEEKKEDKGSPIKTVPAALNKLTPSQQARYDFFKNERDFVSSVCEVAEVLRFHEPKERKTLAPDLVSAVKIPPCVYVPLCKSTDVWRRVDSVMASDTRVFNTNERCPMIYYFVAKRGERIGTILGPKNPNLDVAEYLHMQFQVPDTIPVGRLSAIGEDSEHEGVNMNDSNEEEEAKVEIKEGGVDEAKEEGKEKVKEESNKEANKEVNEEVKELNKNDDKVEREEHGVHEDDDDNDTLGLEDPTDNPADTLSGTVWSDERSLKSSFLGSMSSRSGGTSSRKGNEQLRRFLEENVVKVPSRLLLQLNRFESRRKSYLDRNASSTAWAASITEMNSVSNPIIEMGSDDDDSSCPDSLSLDGQSVVSEVGGSIILGDQVVAFEPADGVDKASLLRAKEVVCGGESWVEKSARMLRNAKNANKNDEEEDAAIYEIVTFMAKSNDDLRQEVFVMQMIHYFESVFSKSHIPIWLKTYRILSTSKRTGLIEVLIDATSIDGLKKSEKYPENGGMRAYFEQVYGSPTSKAFLAAQKNFVHSLAGYSLVSYLLGLKDRHNGNIMIDSRGHIIHIDFGFAFGMAPGHEWSFERAPFKLTKDYIDVMGGTTSDCFKEFQKLFVDGFKAARNHSLTALGLVEIMMYRSNYPCFSGPRYGGGVSLKRFEKRLMLDVPDSKVEQKAMQLITNSIDSSGTKLYDIFQHHSNGLAV</sequence>
<feature type="compositionally biased region" description="Polar residues" evidence="5">
    <location>
        <begin position="63"/>
        <end position="75"/>
    </location>
</feature>
<evidence type="ECO:0000313" key="8">
    <source>
        <dbReference type="EMBL" id="KAL3805462.1"/>
    </source>
</evidence>
<dbReference type="Gene3D" id="1.10.1070.11">
    <property type="entry name" value="Phosphatidylinositol 3-/4-kinase, catalytic domain"/>
    <property type="match status" value="1"/>
</dbReference>
<dbReference type="SUPFAM" id="SSF50729">
    <property type="entry name" value="PH domain-like"/>
    <property type="match status" value="1"/>
</dbReference>
<dbReference type="PROSITE" id="PS00916">
    <property type="entry name" value="PI3_4_KINASE_2"/>
    <property type="match status" value="1"/>
</dbReference>
<evidence type="ECO:0000256" key="5">
    <source>
        <dbReference type="SAM" id="MobiDB-lite"/>
    </source>
</evidence>
<reference evidence="8 9" key="1">
    <citation type="submission" date="2024-10" db="EMBL/GenBank/DDBJ databases">
        <title>Updated reference genomes for cyclostephanoid diatoms.</title>
        <authorList>
            <person name="Roberts W.R."/>
            <person name="Alverson A.J."/>
        </authorList>
    </citation>
    <scope>NUCLEOTIDE SEQUENCE [LARGE SCALE GENOMIC DNA]</scope>
    <source>
        <strain evidence="8 9">AJA276-08</strain>
    </source>
</reference>
<evidence type="ECO:0000256" key="1">
    <source>
        <dbReference type="ARBA" id="ARBA00001686"/>
    </source>
</evidence>
<dbReference type="InterPro" id="IPR049160">
    <property type="entry name" value="PI4KB-PIK1_PIK"/>
</dbReference>
<dbReference type="GO" id="GO:0004430">
    <property type="term" value="F:1-phosphatidylinositol 4-kinase activity"/>
    <property type="evidence" value="ECO:0007669"/>
    <property type="project" value="UniProtKB-EC"/>
</dbReference>
<proteinExistence type="predicted"/>
<dbReference type="InterPro" id="IPR018936">
    <property type="entry name" value="PI3/4_kinase_CS"/>
</dbReference>
<dbReference type="InterPro" id="IPR011993">
    <property type="entry name" value="PH-like_dom_sf"/>
</dbReference>
<dbReference type="Pfam" id="PF00169">
    <property type="entry name" value="PH"/>
    <property type="match status" value="1"/>
</dbReference>
<feature type="region of interest" description="Disordered" evidence="5">
    <location>
        <begin position="1"/>
        <end position="80"/>
    </location>
</feature>
<dbReference type="Gene3D" id="3.30.1010.10">
    <property type="entry name" value="Phosphatidylinositol 3-kinase Catalytic Subunit, Chain A, domain 4"/>
    <property type="match status" value="1"/>
</dbReference>
<feature type="region of interest" description="Disordered" evidence="5">
    <location>
        <begin position="602"/>
        <end position="702"/>
    </location>
</feature>
<dbReference type="PANTHER" id="PTHR10048">
    <property type="entry name" value="PHOSPHATIDYLINOSITOL KINASE"/>
    <property type="match status" value="1"/>
</dbReference>